<dbReference type="AlphaFoldDB" id="C0PBE3"/>
<protein>
    <submittedName>
        <fullName evidence="1">Uncharacterized protein</fullName>
    </submittedName>
</protein>
<accession>C0PBE3</accession>
<name>C0PBE3_MAIZE</name>
<sequence>MQDHSSIASPPSATSTFCFRSVTFEDSTSVCPLVKLYPFELA</sequence>
<reference evidence="1" key="2">
    <citation type="submission" date="2012-06" db="EMBL/GenBank/DDBJ databases">
        <authorList>
            <person name="Yu Y."/>
            <person name="Currie J."/>
            <person name="Lomeli R."/>
            <person name="Angelova A."/>
            <person name="Collura K."/>
            <person name="Wissotski M."/>
            <person name="Campos D."/>
            <person name="Kudrna D."/>
            <person name="Golser W."/>
            <person name="Ashely E."/>
            <person name="Descour A."/>
            <person name="Fernandes J."/>
            <person name="Soderlund C."/>
            <person name="Walbot V."/>
        </authorList>
    </citation>
    <scope>NUCLEOTIDE SEQUENCE</scope>
    <source>
        <strain evidence="1">B73</strain>
    </source>
</reference>
<proteinExistence type="evidence at transcript level"/>
<organism evidence="1">
    <name type="scientific">Zea mays</name>
    <name type="common">Maize</name>
    <dbReference type="NCBI Taxonomy" id="4577"/>
    <lineage>
        <taxon>Eukaryota</taxon>
        <taxon>Viridiplantae</taxon>
        <taxon>Streptophyta</taxon>
        <taxon>Embryophyta</taxon>
        <taxon>Tracheophyta</taxon>
        <taxon>Spermatophyta</taxon>
        <taxon>Magnoliopsida</taxon>
        <taxon>Liliopsida</taxon>
        <taxon>Poales</taxon>
        <taxon>Poaceae</taxon>
        <taxon>PACMAD clade</taxon>
        <taxon>Panicoideae</taxon>
        <taxon>Andropogonodae</taxon>
        <taxon>Andropogoneae</taxon>
        <taxon>Tripsacinae</taxon>
        <taxon>Zea</taxon>
    </lineage>
</organism>
<reference evidence="1" key="1">
    <citation type="journal article" date="2009" name="PLoS Genet.">
        <title>Sequencing, mapping, and analysis of 27,455 maize full-length cDNAs.</title>
        <authorList>
            <person name="Soderlund C."/>
            <person name="Descour A."/>
            <person name="Kudrna D."/>
            <person name="Bomhoff M."/>
            <person name="Boyd L."/>
            <person name="Currie J."/>
            <person name="Angelova A."/>
            <person name="Collura K."/>
            <person name="Wissotski M."/>
            <person name="Ashley E."/>
            <person name="Morrow D."/>
            <person name="Fernandes J."/>
            <person name="Walbot V."/>
            <person name="Yu Y."/>
        </authorList>
    </citation>
    <scope>NUCLEOTIDE SEQUENCE</scope>
    <source>
        <strain evidence="1">B73</strain>
    </source>
</reference>
<evidence type="ECO:0000313" key="1">
    <source>
        <dbReference type="EMBL" id="ACN31488.1"/>
    </source>
</evidence>
<dbReference type="EMBL" id="BT065612">
    <property type="protein sequence ID" value="ACN31488.1"/>
    <property type="molecule type" value="mRNA"/>
</dbReference>